<accession>A0A1H1JJ51</accession>
<dbReference type="Pfam" id="PF00005">
    <property type="entry name" value="ABC_tran"/>
    <property type="match status" value="1"/>
</dbReference>
<keyword evidence="12" id="KW-1185">Reference proteome</keyword>
<dbReference type="GO" id="GO:0005886">
    <property type="term" value="C:plasma membrane"/>
    <property type="evidence" value="ECO:0007669"/>
    <property type="project" value="UniProtKB-SubCell"/>
</dbReference>
<dbReference type="EMBL" id="FNKX01000002">
    <property type="protein sequence ID" value="SDR49994.1"/>
    <property type="molecule type" value="Genomic_DNA"/>
</dbReference>
<dbReference type="InterPro" id="IPR027417">
    <property type="entry name" value="P-loop_NTPase"/>
</dbReference>
<dbReference type="PANTHER" id="PTHR43528">
    <property type="entry name" value="ALPHA-KETOGLUTARATE PERMEASE"/>
    <property type="match status" value="1"/>
</dbReference>
<feature type="transmembrane region" description="Helical" evidence="9">
    <location>
        <begin position="522"/>
        <end position="540"/>
    </location>
</feature>
<comment type="subcellular location">
    <subcellularLocation>
        <location evidence="1">Cell membrane</location>
        <topology evidence="1">Multi-pass membrane protein</topology>
    </subcellularLocation>
</comment>
<name>A0A1H1JJ51_9BURK</name>
<keyword evidence="4" id="KW-1003">Cell membrane</keyword>
<dbReference type="InterPro" id="IPR005829">
    <property type="entry name" value="Sugar_transporter_CS"/>
</dbReference>
<evidence type="ECO:0000256" key="6">
    <source>
        <dbReference type="ARBA" id="ARBA00022847"/>
    </source>
</evidence>
<feature type="transmembrane region" description="Helical" evidence="9">
    <location>
        <begin position="368"/>
        <end position="392"/>
    </location>
</feature>
<feature type="transmembrane region" description="Helical" evidence="9">
    <location>
        <begin position="546"/>
        <end position="566"/>
    </location>
</feature>
<keyword evidence="6" id="KW-0769">Symport</keyword>
<feature type="transmembrane region" description="Helical" evidence="9">
    <location>
        <begin position="267"/>
        <end position="287"/>
    </location>
</feature>
<dbReference type="PROSITE" id="PS00217">
    <property type="entry name" value="SUGAR_TRANSPORT_2"/>
    <property type="match status" value="1"/>
</dbReference>
<organism evidence="11 12">
    <name type="scientific">Paraburkholderia tuberum</name>
    <dbReference type="NCBI Taxonomy" id="157910"/>
    <lineage>
        <taxon>Bacteria</taxon>
        <taxon>Pseudomonadati</taxon>
        <taxon>Pseudomonadota</taxon>
        <taxon>Betaproteobacteria</taxon>
        <taxon>Burkholderiales</taxon>
        <taxon>Burkholderiaceae</taxon>
        <taxon>Paraburkholderia</taxon>
    </lineage>
</organism>
<dbReference type="PANTHER" id="PTHR43528:SF1">
    <property type="entry name" value="ALPHA-KETOGLUTARATE PERMEASE"/>
    <property type="match status" value="1"/>
</dbReference>
<dbReference type="SUPFAM" id="SSF52540">
    <property type="entry name" value="P-loop containing nucleoside triphosphate hydrolases"/>
    <property type="match status" value="1"/>
</dbReference>
<keyword evidence="5 9" id="KW-0812">Transmembrane</keyword>
<dbReference type="InterPro" id="IPR003439">
    <property type="entry name" value="ABC_transporter-like_ATP-bd"/>
</dbReference>
<protein>
    <submittedName>
        <fullName evidence="11">Amino acid ABC transporter ATP-binding protein, PAAT family</fullName>
    </submittedName>
</protein>
<evidence type="ECO:0000259" key="10">
    <source>
        <dbReference type="PROSITE" id="PS50850"/>
    </source>
</evidence>
<evidence type="ECO:0000313" key="12">
    <source>
        <dbReference type="Proteomes" id="UP000199365"/>
    </source>
</evidence>
<comment type="similarity">
    <text evidence="2">Belongs to the major facilitator superfamily. Metabolite:H+ Symporter (MHS) family (TC 2.A.1.6) family.</text>
</comment>
<evidence type="ECO:0000256" key="2">
    <source>
        <dbReference type="ARBA" id="ARBA00008240"/>
    </source>
</evidence>
<dbReference type="Proteomes" id="UP000199365">
    <property type="component" value="Unassembled WGS sequence"/>
</dbReference>
<feature type="transmembrane region" description="Helical" evidence="9">
    <location>
        <begin position="616"/>
        <end position="633"/>
    </location>
</feature>
<evidence type="ECO:0000256" key="4">
    <source>
        <dbReference type="ARBA" id="ARBA00022475"/>
    </source>
</evidence>
<evidence type="ECO:0000256" key="9">
    <source>
        <dbReference type="SAM" id="Phobius"/>
    </source>
</evidence>
<evidence type="ECO:0000256" key="1">
    <source>
        <dbReference type="ARBA" id="ARBA00004651"/>
    </source>
</evidence>
<keyword evidence="8 9" id="KW-0472">Membrane</keyword>
<feature type="transmembrane region" description="Helical" evidence="9">
    <location>
        <begin position="299"/>
        <end position="317"/>
    </location>
</feature>
<dbReference type="Gene3D" id="3.40.50.300">
    <property type="entry name" value="P-loop containing nucleotide triphosphate hydrolases"/>
    <property type="match status" value="1"/>
</dbReference>
<dbReference type="InterPro" id="IPR011701">
    <property type="entry name" value="MFS"/>
</dbReference>
<dbReference type="CDD" id="cd00267">
    <property type="entry name" value="ABC_ATPase"/>
    <property type="match status" value="1"/>
</dbReference>
<sequence length="654" mass="71523">MVPANERHLQKMREKIGMVFQHFNLFPHKSVLDNVTLAPMLTKGESRESAQRRALELLDMVGMADKAKSRPAQLSGGQKQRVAIARALALAPRIMLFDEVEQQPRDRVDVFAPLRRERGEATAGSFDDAAVADALRALRDANHVVFPERARRVADARVRITASVAGFMENPDACIVLEHRCRRGSSVSWIRATLPVSHRNIPGEDMHYVHSWTAQSAQPQARSLLRRAIAASALGNATEWFDYGIYAYGLSYISAALFPGSTAQATLFALATFAISFLVRPLGGLFWGPLGDRLGRKHVLALTIILMSVATLLVGLVPTYASIGWWAPVILVVLRMIQGFSTGGEYGGAATFMAEYAPDNKRGFCGSFLEFATLSGFSLGAFLMLGCSVVLGNTAMHAWGWRLPFLIAAPLGLIGFYLRSRLEDTPVFRELEQTMHKEQHSCVTLKALLRNYWKPLIQLGGLVVALNVVNYVLLAYMPTFMQKQLGMSDNMSLLVPLIGMLAMMVFLPFAGTFSDRVGRKNVWWFSLIGLFVAAIPMFLLMKLGVAGAFIGFAVLGLLYVPQLASISAMFPAMFPTQVRYAGMAIAYNVSTSIFGGTAPMANEWLVAHTGNALVPAYYMMAACVVGAIALIYVPETRGCSLRGQGIPGKQEVIG</sequence>
<reference evidence="12" key="1">
    <citation type="submission" date="2016-10" db="EMBL/GenBank/DDBJ databases">
        <authorList>
            <person name="Varghese N."/>
            <person name="Submissions S."/>
        </authorList>
    </citation>
    <scope>NUCLEOTIDE SEQUENCE [LARGE SCALE GENOMIC DNA]</scope>
    <source>
        <strain evidence="12">DUS833</strain>
    </source>
</reference>
<dbReference type="InterPro" id="IPR051084">
    <property type="entry name" value="H+-coupled_symporters"/>
</dbReference>
<feature type="transmembrane region" description="Helical" evidence="9">
    <location>
        <begin position="456"/>
        <end position="479"/>
    </location>
</feature>
<gene>
    <name evidence="11" type="ORF">SAMN05445850_4970</name>
</gene>
<evidence type="ECO:0000256" key="3">
    <source>
        <dbReference type="ARBA" id="ARBA00022448"/>
    </source>
</evidence>
<dbReference type="PROSITE" id="PS50850">
    <property type="entry name" value="MFS"/>
    <property type="match status" value="1"/>
</dbReference>
<dbReference type="GO" id="GO:0016887">
    <property type="term" value="F:ATP hydrolysis activity"/>
    <property type="evidence" value="ECO:0007669"/>
    <property type="project" value="InterPro"/>
</dbReference>
<dbReference type="SUPFAM" id="SSF103473">
    <property type="entry name" value="MFS general substrate transporter"/>
    <property type="match status" value="1"/>
</dbReference>
<feature type="transmembrane region" description="Helical" evidence="9">
    <location>
        <begin position="578"/>
        <end position="596"/>
    </location>
</feature>
<dbReference type="InterPro" id="IPR020846">
    <property type="entry name" value="MFS_dom"/>
</dbReference>
<feature type="domain" description="Major facilitator superfamily (MFS) profile" evidence="10">
    <location>
        <begin position="228"/>
        <end position="637"/>
    </location>
</feature>
<keyword evidence="11" id="KW-0067">ATP-binding</keyword>
<dbReference type="FunFam" id="1.20.1250.20:FF:000001">
    <property type="entry name" value="Dicarboxylate MFS transporter"/>
    <property type="match status" value="1"/>
</dbReference>
<feature type="transmembrane region" description="Helical" evidence="9">
    <location>
        <begin position="398"/>
        <end position="418"/>
    </location>
</feature>
<dbReference type="GO" id="GO:0015293">
    <property type="term" value="F:symporter activity"/>
    <property type="evidence" value="ECO:0007669"/>
    <property type="project" value="UniProtKB-KW"/>
</dbReference>
<dbReference type="CDD" id="cd17366">
    <property type="entry name" value="MFS_ProP"/>
    <property type="match status" value="1"/>
</dbReference>
<dbReference type="AlphaFoldDB" id="A0A1H1JJ51"/>
<dbReference type="Pfam" id="PF07690">
    <property type="entry name" value="MFS_1"/>
    <property type="match status" value="1"/>
</dbReference>
<dbReference type="GO" id="GO:0005524">
    <property type="term" value="F:ATP binding"/>
    <property type="evidence" value="ECO:0007669"/>
    <property type="project" value="UniProtKB-KW"/>
</dbReference>
<keyword evidence="3" id="KW-0813">Transport</keyword>
<keyword evidence="7 9" id="KW-1133">Transmembrane helix</keyword>
<evidence type="ECO:0000256" key="5">
    <source>
        <dbReference type="ARBA" id="ARBA00022692"/>
    </source>
</evidence>
<evidence type="ECO:0000256" key="7">
    <source>
        <dbReference type="ARBA" id="ARBA00022989"/>
    </source>
</evidence>
<feature type="transmembrane region" description="Helical" evidence="9">
    <location>
        <begin position="323"/>
        <end position="347"/>
    </location>
</feature>
<dbReference type="PROSITE" id="PS00216">
    <property type="entry name" value="SUGAR_TRANSPORT_1"/>
    <property type="match status" value="1"/>
</dbReference>
<dbReference type="InterPro" id="IPR036259">
    <property type="entry name" value="MFS_trans_sf"/>
</dbReference>
<dbReference type="Gene3D" id="1.20.1250.20">
    <property type="entry name" value="MFS general substrate transporter like domains"/>
    <property type="match status" value="2"/>
</dbReference>
<proteinExistence type="inferred from homology"/>
<evidence type="ECO:0000313" key="11">
    <source>
        <dbReference type="EMBL" id="SDR49994.1"/>
    </source>
</evidence>
<keyword evidence="11" id="KW-0547">Nucleotide-binding</keyword>
<evidence type="ECO:0000256" key="8">
    <source>
        <dbReference type="ARBA" id="ARBA00023136"/>
    </source>
</evidence>
<feature type="transmembrane region" description="Helical" evidence="9">
    <location>
        <begin position="491"/>
        <end position="510"/>
    </location>
</feature>